<sequence length="478" mass="52100">MSEKSTILSVGIDIGTSTTQVIFSQLTFKNSAGYFAVPHIEIADKNVVYKSDIYITPLKDRVMIDGEKVRQIVAGEFSKAGFGPGDTQTGAVIITGESARKENSEIVLNELSDFAGEFVVSTAGPDLESIIAGKGSGAAAYSKENQCTVVNLDIGGGTTNAVLFDCGEVIAKGCLDIGGRLIKVDPDMKVTYVSDSVKRIASHEGLKVQVGEGADYQVIGSICRKMAELLYDWLNHRSSPLLESILTPGSSPFDFDKPIRAICFSGGVADCIYTHQDGPWNRFGDMGILLGDAIRQSRLWSDYRVMEAVETIRATVVGAGSYTTSVSGSTITYDRDVFPLKNIPVLKLTAEEQEHCFADDREWFREKLRWMLEQSDSDSLIVAMKGKQNPSYTELRRMAACLTSVMDEALPPGIPLIIVLEYDMAKALGQVMNRLLEGRRDVICVDSIQVDQNDFVDMGKPLVDGLVIPVVVKTLIFG</sequence>
<evidence type="ECO:0000313" key="1">
    <source>
        <dbReference type="EMBL" id="HIU03012.1"/>
    </source>
</evidence>
<accession>A0A9D1HIZ6</accession>
<protein>
    <submittedName>
        <fullName evidence="1">Ethanolamine ammonia-lyase reactivating factor EutA</fullName>
    </submittedName>
</protein>
<dbReference type="PIRSF" id="PIRSF012293">
    <property type="entry name" value="EutA"/>
    <property type="match status" value="1"/>
</dbReference>
<dbReference type="EMBL" id="DVLT01000045">
    <property type="protein sequence ID" value="HIU03012.1"/>
    <property type="molecule type" value="Genomic_DNA"/>
</dbReference>
<dbReference type="NCBIfam" id="NF007992">
    <property type="entry name" value="PRK10719.1-3"/>
    <property type="match status" value="1"/>
</dbReference>
<organism evidence="1 2">
    <name type="scientific">Candidatus Onthocola gallistercoris</name>
    <dbReference type="NCBI Taxonomy" id="2840876"/>
    <lineage>
        <taxon>Bacteria</taxon>
        <taxon>Bacillati</taxon>
        <taxon>Bacillota</taxon>
        <taxon>Bacilli</taxon>
        <taxon>Candidatus Onthocola</taxon>
    </lineage>
</organism>
<proteinExistence type="predicted"/>
<reference evidence="1" key="1">
    <citation type="submission" date="2020-10" db="EMBL/GenBank/DDBJ databases">
        <authorList>
            <person name="Gilroy R."/>
        </authorList>
    </citation>
    <scope>NUCLEOTIDE SEQUENCE</scope>
    <source>
        <strain evidence="1">CHK187-14744</strain>
    </source>
</reference>
<dbReference type="Pfam" id="PF06277">
    <property type="entry name" value="EutA"/>
    <property type="match status" value="1"/>
</dbReference>
<dbReference type="AlphaFoldDB" id="A0A9D1HIZ6"/>
<dbReference type="PANTHER" id="PTHR32432:SF13">
    <property type="entry name" value="ETHANOLAMINE AMMONIA-LYASE REACTIVASE EUTA"/>
    <property type="match status" value="1"/>
</dbReference>
<dbReference type="PANTHER" id="PTHR32432">
    <property type="entry name" value="CELL DIVISION PROTEIN FTSA-RELATED"/>
    <property type="match status" value="1"/>
</dbReference>
<comment type="caution">
    <text evidence="1">The sequence shown here is derived from an EMBL/GenBank/DDBJ whole genome shotgun (WGS) entry which is preliminary data.</text>
</comment>
<gene>
    <name evidence="1" type="primary">eutA</name>
    <name evidence="1" type="ORF">IAB63_07150</name>
</gene>
<dbReference type="InterPro" id="IPR043129">
    <property type="entry name" value="ATPase_NBD"/>
</dbReference>
<dbReference type="InterPro" id="IPR009377">
    <property type="entry name" value="EutA"/>
</dbReference>
<dbReference type="Proteomes" id="UP000824164">
    <property type="component" value="Unassembled WGS sequence"/>
</dbReference>
<dbReference type="SUPFAM" id="SSF53067">
    <property type="entry name" value="Actin-like ATPase domain"/>
    <property type="match status" value="1"/>
</dbReference>
<dbReference type="InterPro" id="IPR050696">
    <property type="entry name" value="FtsA/MreB"/>
</dbReference>
<name>A0A9D1HIZ6_9FIRM</name>
<evidence type="ECO:0000313" key="2">
    <source>
        <dbReference type="Proteomes" id="UP000824164"/>
    </source>
</evidence>
<reference evidence="1" key="2">
    <citation type="journal article" date="2021" name="PeerJ">
        <title>Extensive microbial diversity within the chicken gut microbiome revealed by metagenomics and culture.</title>
        <authorList>
            <person name="Gilroy R."/>
            <person name="Ravi A."/>
            <person name="Getino M."/>
            <person name="Pursley I."/>
            <person name="Horton D.L."/>
            <person name="Alikhan N.F."/>
            <person name="Baker D."/>
            <person name="Gharbi K."/>
            <person name="Hall N."/>
            <person name="Watson M."/>
            <person name="Adriaenssens E.M."/>
            <person name="Foster-Nyarko E."/>
            <person name="Jarju S."/>
            <person name="Secka A."/>
            <person name="Antonio M."/>
            <person name="Oren A."/>
            <person name="Chaudhuri R.R."/>
            <person name="La Ragione R."/>
            <person name="Hildebrand F."/>
            <person name="Pallen M.J."/>
        </authorList>
    </citation>
    <scope>NUCLEOTIDE SEQUENCE</scope>
    <source>
        <strain evidence="1">CHK187-14744</strain>
    </source>
</reference>